<dbReference type="RefSeq" id="XP_052905843.1">
    <property type="nucleotide sequence ID" value="XM_053048018.1"/>
</dbReference>
<keyword evidence="3 7" id="KW-0812">Transmembrane</keyword>
<dbReference type="GeneID" id="77675339"/>
<dbReference type="InterPro" id="IPR024881">
    <property type="entry name" value="Tip"/>
</dbReference>
<keyword evidence="6" id="KW-0325">Glycoprotein</keyword>
<proteinExistence type="inferred from homology"/>
<evidence type="ECO:0000256" key="7">
    <source>
        <dbReference type="SAM" id="Phobius"/>
    </source>
</evidence>
<dbReference type="PANTHER" id="PTHR13412:SF0">
    <property type="entry name" value="T-CELL IMMUNOMODULATORY PROTEIN"/>
    <property type="match status" value="1"/>
</dbReference>
<evidence type="ECO:0000313" key="10">
    <source>
        <dbReference type="Proteomes" id="UP000054524"/>
    </source>
</evidence>
<sequence>MHLWKRKEELIEFADPVPIASNFLPLAYTTNIDKRRVEIVGTNQSRNRIIVISKEGDHYQIENTISTSVSVDYIASTDILKNEGREYLVFSKIEKGFRIFTVDSYGQATPIGSSDMMPFLVTHTGVNPFLFTQLDGKTHFLDILEKKTYPSTSPFGILRKNHSSGFVDISGNGVANLVLDTVKNGRRVLEVWDMDNGKYTLEGSLEISGDSGPITFGDFTGTGSVDIMYLTNNPPAINIIPNRRPPYCTNLVKNNCLNKHSIMYPAEVHGYSIEDKIVYPVPGISEFSLYNANGPVFPSIMDINSNTYPDILTVARPSSHDSLQPMLFLNTEGKGFENEDVFSEHSSYLSNVSFYRENPGMWTVLETRVINGVSSLYAYKNNSDISGYHLSISTTIKTPALTTSAVGASHACRITETGKVIVGFHPPQTGYAALQSPVITMGLGTTNVFVSSFHSRIPSPDYQTGYIQDKIVPNSVLVVEVSPERKKLQTSLHLNTNAYWPIAIPIILTILFILVVITAHFSLKARKYRKYSTRKTRYDVTFRAL</sequence>
<dbReference type="AlphaFoldDB" id="A0A086J570"/>
<evidence type="ECO:0000256" key="6">
    <source>
        <dbReference type="ARBA" id="ARBA00023180"/>
    </source>
</evidence>
<evidence type="ECO:0000256" key="4">
    <source>
        <dbReference type="ARBA" id="ARBA00022989"/>
    </source>
</evidence>
<dbReference type="InterPro" id="IPR028994">
    <property type="entry name" value="Integrin_alpha_N"/>
</dbReference>
<evidence type="ECO:0000256" key="5">
    <source>
        <dbReference type="ARBA" id="ARBA00023136"/>
    </source>
</evidence>
<dbReference type="InterPro" id="IPR057089">
    <property type="entry name" value="C2_TIP"/>
</dbReference>
<dbReference type="Proteomes" id="UP000054524">
    <property type="component" value="Unassembled WGS sequence"/>
</dbReference>
<reference evidence="9 10" key="1">
    <citation type="journal article" date="2014" name="Genome Announc.">
        <title>Genome Sequence of the Microsporidian Species Nematocida sp1 Strain ERTm6 (ATCC PRA-372).</title>
        <authorList>
            <person name="Bakowski M.A."/>
            <person name="Priest M."/>
            <person name="Young S."/>
            <person name="Cuomo C.A."/>
            <person name="Troemel E.R."/>
        </authorList>
    </citation>
    <scope>NUCLEOTIDE SEQUENCE [LARGE SCALE GENOMIC DNA]</scope>
    <source>
        <strain evidence="9 10">ERTm6</strain>
    </source>
</reference>
<accession>A0A086J570</accession>
<evidence type="ECO:0000313" key="9">
    <source>
        <dbReference type="EMBL" id="KFG27288.1"/>
    </source>
</evidence>
<evidence type="ECO:0000256" key="3">
    <source>
        <dbReference type="ARBA" id="ARBA00022692"/>
    </source>
</evidence>
<evidence type="ECO:0000256" key="1">
    <source>
        <dbReference type="ARBA" id="ARBA00004479"/>
    </source>
</evidence>
<keyword evidence="5 7" id="KW-0472">Membrane</keyword>
<keyword evidence="4 7" id="KW-1133">Transmembrane helix</keyword>
<gene>
    <name evidence="9" type="ORF">NESG_00366</name>
</gene>
<comment type="caution">
    <text evidence="9">The sequence shown here is derived from an EMBL/GenBank/DDBJ whole genome shotgun (WGS) entry which is preliminary data.</text>
</comment>
<dbReference type="SUPFAM" id="SSF69318">
    <property type="entry name" value="Integrin alpha N-terminal domain"/>
    <property type="match status" value="1"/>
</dbReference>
<dbReference type="EMBL" id="AKIJ01000001">
    <property type="protein sequence ID" value="KFG27288.1"/>
    <property type="molecule type" value="Genomic_DNA"/>
</dbReference>
<protein>
    <recommendedName>
        <fullName evidence="8">T-cell immunomodulatory protein TIP C2 domain-containing protein</fullName>
    </recommendedName>
</protein>
<organism evidence="9 10">
    <name type="scientific">Nematocida ausubeli (strain ATCC PRA-371 / ERTm2)</name>
    <name type="common">Nematode killer fungus</name>
    <dbReference type="NCBI Taxonomy" id="1913371"/>
    <lineage>
        <taxon>Eukaryota</taxon>
        <taxon>Fungi</taxon>
        <taxon>Fungi incertae sedis</taxon>
        <taxon>Microsporidia</taxon>
        <taxon>Nematocida</taxon>
    </lineage>
</organism>
<evidence type="ECO:0000256" key="2">
    <source>
        <dbReference type="ARBA" id="ARBA00006496"/>
    </source>
</evidence>
<comment type="subcellular location">
    <subcellularLocation>
        <location evidence="1">Membrane</location>
        <topology evidence="1">Single-pass type I membrane protein</topology>
    </subcellularLocation>
</comment>
<dbReference type="PANTHER" id="PTHR13412">
    <property type="entry name" value="T-CELL IMMUNOMODULATORY PROTEIN HOMOLOG"/>
    <property type="match status" value="1"/>
</dbReference>
<comment type="similarity">
    <text evidence="2">Belongs to the TIP family.</text>
</comment>
<keyword evidence="10" id="KW-1185">Reference proteome</keyword>
<feature type="domain" description="T-cell immunomodulatory protein TIP C2" evidence="8">
    <location>
        <begin position="404"/>
        <end position="486"/>
    </location>
</feature>
<dbReference type="HOGENOM" id="CLU_034494_0_0_1"/>
<evidence type="ECO:0000259" key="8">
    <source>
        <dbReference type="Pfam" id="PF23122"/>
    </source>
</evidence>
<dbReference type="Pfam" id="PF23122">
    <property type="entry name" value="C2_ITFG1"/>
    <property type="match status" value="1"/>
</dbReference>
<feature type="transmembrane region" description="Helical" evidence="7">
    <location>
        <begin position="498"/>
        <end position="523"/>
    </location>
</feature>
<dbReference type="GO" id="GO:0005886">
    <property type="term" value="C:plasma membrane"/>
    <property type="evidence" value="ECO:0007669"/>
    <property type="project" value="TreeGrafter"/>
</dbReference>
<name>A0A086J570_NEMA1</name>